<evidence type="ECO:0000313" key="13">
    <source>
        <dbReference type="EMBL" id="EGG20819.1"/>
    </source>
</evidence>
<comment type="subcellular location">
    <subcellularLocation>
        <location evidence="1">Endoplasmic reticulum membrane</location>
        <topology evidence="1">Single-pass membrane protein</topology>
    </subcellularLocation>
</comment>
<evidence type="ECO:0000256" key="4">
    <source>
        <dbReference type="ARBA" id="ARBA00022692"/>
    </source>
</evidence>
<dbReference type="InterPro" id="IPR045260">
    <property type="entry name" value="Sec12-like"/>
</dbReference>
<feature type="compositionally biased region" description="Low complexity" evidence="12">
    <location>
        <begin position="37"/>
        <end position="47"/>
    </location>
</feature>
<evidence type="ECO:0000256" key="6">
    <source>
        <dbReference type="ARBA" id="ARBA00022824"/>
    </source>
</evidence>
<dbReference type="InterPro" id="IPR001680">
    <property type="entry name" value="WD40_rpt"/>
</dbReference>
<keyword evidence="7" id="KW-0931">ER-Golgi transport</keyword>
<evidence type="ECO:0000313" key="14">
    <source>
        <dbReference type="Proteomes" id="UP000007797"/>
    </source>
</evidence>
<organism evidence="13 14">
    <name type="scientific">Cavenderia fasciculata</name>
    <name type="common">Slime mold</name>
    <name type="synonym">Dictyostelium fasciculatum</name>
    <dbReference type="NCBI Taxonomy" id="261658"/>
    <lineage>
        <taxon>Eukaryota</taxon>
        <taxon>Amoebozoa</taxon>
        <taxon>Evosea</taxon>
        <taxon>Eumycetozoa</taxon>
        <taxon>Dictyostelia</taxon>
        <taxon>Acytosteliales</taxon>
        <taxon>Cavenderiaceae</taxon>
        <taxon>Cavenderia</taxon>
    </lineage>
</organism>
<dbReference type="InterPro" id="IPR036322">
    <property type="entry name" value="WD40_repeat_dom_sf"/>
</dbReference>
<dbReference type="Proteomes" id="UP000007797">
    <property type="component" value="Unassembled WGS sequence"/>
</dbReference>
<dbReference type="PROSITE" id="PS50294">
    <property type="entry name" value="WD_REPEATS_REGION"/>
    <property type="match status" value="1"/>
</dbReference>
<evidence type="ECO:0000256" key="7">
    <source>
        <dbReference type="ARBA" id="ARBA00022892"/>
    </source>
</evidence>
<keyword evidence="10" id="KW-0472">Membrane</keyword>
<evidence type="ECO:0000256" key="2">
    <source>
        <dbReference type="ARBA" id="ARBA00022448"/>
    </source>
</evidence>
<dbReference type="STRING" id="1054147.F4PT83"/>
<sequence length="434" mass="47647">MAKDNKKKSKETNTTTSPSSSNDAGVVEQDHSKDNKSSSSSNVSTKTTKPIIDKSTLINRATLKYPLFSCASGGNTDLVAVGGGGGVSKTGVPNGVTVFRWVEGMLQQLETLTADDCVSNIAFHPSLDQFAYGTRSNCHIVNFNNKLTSFEVKQTFESIPPKESKKVEESSGKREEPLLQQTCRYNRDGNRLITGGSDNSVRVWKMPECKLLNTLRGEHSDEITDVDIHPHGSHIVTTSKDKTCRVWNLVSGKVEHTFRRKHNGVDLGFRGCRFSVDGLSIFVVLSTPRGKNTAGIAIVSQYNLATGREEQTRQVHTVHNTCFELSPNGKYLAIGTGDSFITVVDTDSLKRVDRWEPHEFVITGIAFSPDSQNVVSVSADYTITAHKIGTGPKDLDYKLIMNGMNLYFNNDDGLGDSTTSTSVHVNESKERMNE</sequence>
<dbReference type="PANTHER" id="PTHR23284:SF0">
    <property type="entry name" value="PROLACTIN REGULATORY ELEMENT-BINDING PROTEIN"/>
    <property type="match status" value="1"/>
</dbReference>
<feature type="compositionally biased region" description="Low complexity" evidence="12">
    <location>
        <begin position="12"/>
        <end position="22"/>
    </location>
</feature>
<gene>
    <name evidence="13" type="ORF">DFA_00684</name>
</gene>
<evidence type="ECO:0000256" key="1">
    <source>
        <dbReference type="ARBA" id="ARBA00004389"/>
    </source>
</evidence>
<reference evidence="14" key="1">
    <citation type="journal article" date="2011" name="Genome Res.">
        <title>Phylogeny-wide analysis of social amoeba genomes highlights ancient origins for complex intercellular communication.</title>
        <authorList>
            <person name="Heidel A.J."/>
            <person name="Lawal H.M."/>
            <person name="Felder M."/>
            <person name="Schilde C."/>
            <person name="Helps N.R."/>
            <person name="Tunggal B."/>
            <person name="Rivero F."/>
            <person name="John U."/>
            <person name="Schleicher M."/>
            <person name="Eichinger L."/>
            <person name="Platzer M."/>
            <person name="Noegel A.A."/>
            <person name="Schaap P."/>
            <person name="Gloeckner G."/>
        </authorList>
    </citation>
    <scope>NUCLEOTIDE SEQUENCE [LARGE SCALE GENOMIC DNA]</scope>
    <source>
        <strain evidence="14">SH3</strain>
    </source>
</reference>
<dbReference type="GO" id="GO:0015031">
    <property type="term" value="P:protein transport"/>
    <property type="evidence" value="ECO:0007669"/>
    <property type="project" value="UniProtKB-KW"/>
</dbReference>
<dbReference type="EMBL" id="GL883010">
    <property type="protein sequence ID" value="EGG20819.1"/>
    <property type="molecule type" value="Genomic_DNA"/>
</dbReference>
<dbReference type="Gene3D" id="2.130.10.10">
    <property type="entry name" value="YVTN repeat-like/Quinoprotein amine dehydrogenase"/>
    <property type="match status" value="1"/>
</dbReference>
<dbReference type="GO" id="GO:0005085">
    <property type="term" value="F:guanyl-nucleotide exchange factor activity"/>
    <property type="evidence" value="ECO:0007669"/>
    <property type="project" value="InterPro"/>
</dbReference>
<dbReference type="InterPro" id="IPR015943">
    <property type="entry name" value="WD40/YVTN_repeat-like_dom_sf"/>
</dbReference>
<dbReference type="InterPro" id="IPR019775">
    <property type="entry name" value="WD40_repeat_CS"/>
</dbReference>
<proteinExistence type="predicted"/>
<evidence type="ECO:0000256" key="11">
    <source>
        <dbReference type="PROSITE-ProRule" id="PRU00221"/>
    </source>
</evidence>
<feature type="repeat" description="WD" evidence="11">
    <location>
        <begin position="185"/>
        <end position="214"/>
    </location>
</feature>
<evidence type="ECO:0000256" key="9">
    <source>
        <dbReference type="ARBA" id="ARBA00022989"/>
    </source>
</evidence>
<dbReference type="PANTHER" id="PTHR23284">
    <property type="entry name" value="PROLACTIN REGULATORY ELEMENT BINDING PROTEIN"/>
    <property type="match status" value="1"/>
</dbReference>
<dbReference type="Pfam" id="PF00400">
    <property type="entry name" value="WD40"/>
    <property type="match status" value="3"/>
</dbReference>
<dbReference type="GeneID" id="14873746"/>
<keyword evidence="8" id="KW-0653">Protein transport</keyword>
<dbReference type="SMART" id="SM00320">
    <property type="entry name" value="WD40"/>
    <property type="match status" value="5"/>
</dbReference>
<name>F4PT83_CACFS</name>
<dbReference type="PROSITE" id="PS00678">
    <property type="entry name" value="WD_REPEATS_1"/>
    <property type="match status" value="1"/>
</dbReference>
<keyword evidence="5" id="KW-0677">Repeat</keyword>
<dbReference type="AlphaFoldDB" id="F4PT83"/>
<keyword evidence="9" id="KW-1133">Transmembrane helix</keyword>
<dbReference type="SUPFAM" id="SSF50978">
    <property type="entry name" value="WD40 repeat-like"/>
    <property type="match status" value="1"/>
</dbReference>
<evidence type="ECO:0000256" key="3">
    <source>
        <dbReference type="ARBA" id="ARBA00022574"/>
    </source>
</evidence>
<keyword evidence="14" id="KW-1185">Reference proteome</keyword>
<keyword evidence="3 11" id="KW-0853">WD repeat</keyword>
<dbReference type="GO" id="GO:0006888">
    <property type="term" value="P:endoplasmic reticulum to Golgi vesicle-mediated transport"/>
    <property type="evidence" value="ECO:0007669"/>
    <property type="project" value="TreeGrafter"/>
</dbReference>
<dbReference type="KEGG" id="dfa:DFA_00684"/>
<keyword evidence="2" id="KW-0813">Transport</keyword>
<evidence type="ECO:0000256" key="8">
    <source>
        <dbReference type="ARBA" id="ARBA00022927"/>
    </source>
</evidence>
<evidence type="ECO:0000256" key="12">
    <source>
        <dbReference type="SAM" id="MobiDB-lite"/>
    </source>
</evidence>
<dbReference type="OrthoDB" id="2013972at2759"/>
<evidence type="ECO:0000256" key="5">
    <source>
        <dbReference type="ARBA" id="ARBA00022737"/>
    </source>
</evidence>
<dbReference type="GO" id="GO:0005789">
    <property type="term" value="C:endoplasmic reticulum membrane"/>
    <property type="evidence" value="ECO:0007669"/>
    <property type="project" value="UniProtKB-SubCell"/>
</dbReference>
<evidence type="ECO:0000256" key="10">
    <source>
        <dbReference type="ARBA" id="ARBA00023136"/>
    </source>
</evidence>
<feature type="region of interest" description="Disordered" evidence="12">
    <location>
        <begin position="1"/>
        <end position="47"/>
    </location>
</feature>
<protein>
    <submittedName>
        <fullName evidence="13">WD-40 repeat-containing protein</fullName>
    </submittedName>
</protein>
<dbReference type="PROSITE" id="PS50082">
    <property type="entry name" value="WD_REPEATS_2"/>
    <property type="match status" value="2"/>
</dbReference>
<dbReference type="RefSeq" id="XP_004358669.1">
    <property type="nucleotide sequence ID" value="XM_004358612.1"/>
</dbReference>
<keyword evidence="4" id="KW-0812">Transmembrane</keyword>
<feature type="repeat" description="WD" evidence="11">
    <location>
        <begin position="216"/>
        <end position="257"/>
    </location>
</feature>
<accession>F4PT83</accession>
<dbReference type="GO" id="GO:0003400">
    <property type="term" value="P:regulation of COPII vesicle coating"/>
    <property type="evidence" value="ECO:0007669"/>
    <property type="project" value="TreeGrafter"/>
</dbReference>
<keyword evidence="6" id="KW-0256">Endoplasmic reticulum</keyword>
<dbReference type="OMA" id="CKSHRIG"/>